<dbReference type="GO" id="GO:0005975">
    <property type="term" value="P:carbohydrate metabolic process"/>
    <property type="evidence" value="ECO:0007669"/>
    <property type="project" value="InterPro"/>
</dbReference>
<keyword evidence="5 10" id="KW-0378">Hydrolase</keyword>
<evidence type="ECO:0000313" key="12">
    <source>
        <dbReference type="Proteomes" id="UP000239156"/>
    </source>
</evidence>
<reference evidence="11" key="1">
    <citation type="submission" date="2017-12" db="EMBL/GenBank/DDBJ databases">
        <title>Gene loss provides genomic basis for host adaptation in cereal stripe rust fungi.</title>
        <authorList>
            <person name="Xia C."/>
        </authorList>
    </citation>
    <scope>NUCLEOTIDE SEQUENCE [LARGE SCALE GENOMIC DNA]</scope>
    <source>
        <strain evidence="11">93-210</strain>
    </source>
</reference>
<dbReference type="GO" id="GO:0071555">
    <property type="term" value="P:cell wall organization"/>
    <property type="evidence" value="ECO:0007669"/>
    <property type="project" value="UniProtKB-KW"/>
</dbReference>
<comment type="subcellular location">
    <subcellularLocation>
        <location evidence="1">Secreted</location>
    </subcellularLocation>
</comment>
<comment type="caution">
    <text evidence="11">The sequence shown here is derived from an EMBL/GenBank/DDBJ whole genome shotgun (WGS) entry which is preliminary data.</text>
</comment>
<evidence type="ECO:0000256" key="8">
    <source>
        <dbReference type="ARBA" id="ARBA00023295"/>
    </source>
</evidence>
<protein>
    <recommendedName>
        <fullName evidence="13">Pectate lyase superfamily protein domain-containing protein</fullName>
    </recommendedName>
</protein>
<evidence type="ECO:0008006" key="13">
    <source>
        <dbReference type="Google" id="ProtNLM"/>
    </source>
</evidence>
<dbReference type="AlphaFoldDB" id="A0A2S4VPQ4"/>
<keyword evidence="12" id="KW-1185">Reference proteome</keyword>
<gene>
    <name evidence="11" type="ORF">PSTT_05234</name>
</gene>
<name>A0A2S4VPQ4_9BASI</name>
<dbReference type="InterPro" id="IPR011050">
    <property type="entry name" value="Pectin_lyase_fold/virulence"/>
</dbReference>
<evidence type="ECO:0000256" key="3">
    <source>
        <dbReference type="ARBA" id="ARBA00022525"/>
    </source>
</evidence>
<feature type="non-terminal residue" evidence="11">
    <location>
        <position position="1"/>
    </location>
</feature>
<proteinExistence type="inferred from homology"/>
<evidence type="ECO:0000256" key="9">
    <source>
        <dbReference type="ARBA" id="ARBA00023316"/>
    </source>
</evidence>
<organism evidence="11 12">
    <name type="scientific">Puccinia striiformis</name>
    <dbReference type="NCBI Taxonomy" id="27350"/>
    <lineage>
        <taxon>Eukaryota</taxon>
        <taxon>Fungi</taxon>
        <taxon>Dikarya</taxon>
        <taxon>Basidiomycota</taxon>
        <taxon>Pucciniomycotina</taxon>
        <taxon>Pucciniomycetes</taxon>
        <taxon>Pucciniales</taxon>
        <taxon>Pucciniaceae</taxon>
        <taxon>Puccinia</taxon>
    </lineage>
</organism>
<dbReference type="VEuPathDB" id="FungiDB:PSTT_05234"/>
<dbReference type="SUPFAM" id="SSF51126">
    <property type="entry name" value="Pectin lyase-like"/>
    <property type="match status" value="1"/>
</dbReference>
<sequence length="451" mass="49695">FFDSDRASIPGGFFFTRFTTNKIPSPNYPPRKIKTSTEIMGPSTTFHQRSFLTLCVWLCVASAVFSAKKICNVLDYGAKADKQTDIGPPLLKAYAACLAATTGRPEDSVILVPKGDYSLRTNVLFRKGRGLTLTFDGQIHLAFNARLTGNMIGFTRCQNLVVNGQGTFHGYGDLYRPGGNINHLPQRPRLVRFENCQDVDYSGFNLLDAPLYHLVVAYGTNFKIHDFRISSTDIGETDGIDLSGKNICVTAKSPMDTLLVENIRCINTDGCAIGSFGPSTKGYTIQNVLYRNVTLTNASNGVSPSSKACPKSWPNSYQDGMLTLHMPLFQTSSGRCQVLLERGRDHQDNVGYPIKFDNTWGETLKKTKRSIIGSGQGSQRWSDAKFINFRGTGNKYRPLVTLNCPTTYPCRDFKFQNIQLEGSVEAPAISLACGSVDALSRNVFKNSLPSC</sequence>
<evidence type="ECO:0000256" key="2">
    <source>
        <dbReference type="ARBA" id="ARBA00008834"/>
    </source>
</evidence>
<dbReference type="Gene3D" id="2.160.20.10">
    <property type="entry name" value="Single-stranded right-handed beta-helix, Pectin lyase-like"/>
    <property type="match status" value="1"/>
</dbReference>
<dbReference type="PANTHER" id="PTHR31736:SF19">
    <property type="entry name" value="PECTIN LYASE SUPERFAMILY PROTEIN-RELATED"/>
    <property type="match status" value="1"/>
</dbReference>
<dbReference type="EMBL" id="PKSL01000038">
    <property type="protein sequence ID" value="POW11459.1"/>
    <property type="molecule type" value="Genomic_DNA"/>
</dbReference>
<dbReference type="GO" id="GO:0004650">
    <property type="term" value="F:polygalacturonase activity"/>
    <property type="evidence" value="ECO:0007669"/>
    <property type="project" value="InterPro"/>
</dbReference>
<dbReference type="GO" id="GO:0046576">
    <property type="term" value="F:rhamnogalacturonan alpha-L-rhamnopyranosyl-(1-&gt;4)-alpha-D-galactopyranosyluronide lyase activity"/>
    <property type="evidence" value="ECO:0007669"/>
    <property type="project" value="UniProtKB-ARBA"/>
</dbReference>
<keyword evidence="7" id="KW-0325">Glycoprotein</keyword>
<keyword evidence="8 10" id="KW-0326">Glycosidase</keyword>
<keyword evidence="3" id="KW-0964">Secreted</keyword>
<evidence type="ECO:0000256" key="7">
    <source>
        <dbReference type="ARBA" id="ARBA00023180"/>
    </source>
</evidence>
<evidence type="ECO:0000256" key="6">
    <source>
        <dbReference type="ARBA" id="ARBA00023157"/>
    </source>
</evidence>
<dbReference type="InterPro" id="IPR012334">
    <property type="entry name" value="Pectin_lyas_fold"/>
</dbReference>
<dbReference type="GO" id="GO:0005576">
    <property type="term" value="C:extracellular region"/>
    <property type="evidence" value="ECO:0007669"/>
    <property type="project" value="UniProtKB-SubCell"/>
</dbReference>
<dbReference type="PANTHER" id="PTHR31736">
    <property type="match status" value="1"/>
</dbReference>
<accession>A0A2S4VPQ4</accession>
<feature type="non-terminal residue" evidence="11">
    <location>
        <position position="451"/>
    </location>
</feature>
<comment type="similarity">
    <text evidence="2 10">Belongs to the glycosyl hydrolase 28 family.</text>
</comment>
<evidence type="ECO:0000256" key="4">
    <source>
        <dbReference type="ARBA" id="ARBA00022729"/>
    </source>
</evidence>
<evidence type="ECO:0000256" key="1">
    <source>
        <dbReference type="ARBA" id="ARBA00004613"/>
    </source>
</evidence>
<dbReference type="InterPro" id="IPR000743">
    <property type="entry name" value="Glyco_hydro_28"/>
</dbReference>
<evidence type="ECO:0000256" key="5">
    <source>
        <dbReference type="ARBA" id="ARBA00022801"/>
    </source>
</evidence>
<evidence type="ECO:0000256" key="10">
    <source>
        <dbReference type="RuleBase" id="RU361169"/>
    </source>
</evidence>
<dbReference type="VEuPathDB" id="FungiDB:PSHT_00827"/>
<keyword evidence="9" id="KW-0961">Cell wall biogenesis/degradation</keyword>
<keyword evidence="4" id="KW-0732">Signal</keyword>
<keyword evidence="6" id="KW-1015">Disulfide bond</keyword>
<evidence type="ECO:0000313" key="11">
    <source>
        <dbReference type="EMBL" id="POW11459.1"/>
    </source>
</evidence>
<dbReference type="Pfam" id="PF00295">
    <property type="entry name" value="Glyco_hydro_28"/>
    <property type="match status" value="1"/>
</dbReference>
<dbReference type="Proteomes" id="UP000239156">
    <property type="component" value="Unassembled WGS sequence"/>
</dbReference>